<evidence type="ECO:0000256" key="1">
    <source>
        <dbReference type="SAM" id="MobiDB-lite"/>
    </source>
</evidence>
<feature type="compositionally biased region" description="Low complexity" evidence="1">
    <location>
        <begin position="352"/>
        <end position="366"/>
    </location>
</feature>
<reference evidence="2 3" key="1">
    <citation type="journal article" date="2013" name="PLoS Genet.">
        <title>Distinctive expansion of potential virulence genes in the genome of the oomycete fish pathogen Saprolegnia parasitica.</title>
        <authorList>
            <person name="Jiang R.H."/>
            <person name="de Bruijn I."/>
            <person name="Haas B.J."/>
            <person name="Belmonte R."/>
            <person name="Lobach L."/>
            <person name="Christie J."/>
            <person name="van den Ackerveken G."/>
            <person name="Bottin A."/>
            <person name="Bulone V."/>
            <person name="Diaz-Moreno S.M."/>
            <person name="Dumas B."/>
            <person name="Fan L."/>
            <person name="Gaulin E."/>
            <person name="Govers F."/>
            <person name="Grenville-Briggs L.J."/>
            <person name="Horner N.R."/>
            <person name="Levin J.Z."/>
            <person name="Mammella M."/>
            <person name="Meijer H.J."/>
            <person name="Morris P."/>
            <person name="Nusbaum C."/>
            <person name="Oome S."/>
            <person name="Phillips A.J."/>
            <person name="van Rooyen D."/>
            <person name="Rzeszutek E."/>
            <person name="Saraiva M."/>
            <person name="Secombes C.J."/>
            <person name="Seidl M.F."/>
            <person name="Snel B."/>
            <person name="Stassen J.H."/>
            <person name="Sykes S."/>
            <person name="Tripathy S."/>
            <person name="van den Berg H."/>
            <person name="Vega-Arreguin J.C."/>
            <person name="Wawra S."/>
            <person name="Young S.K."/>
            <person name="Zeng Q."/>
            <person name="Dieguez-Uribeondo J."/>
            <person name="Russ C."/>
            <person name="Tyler B.M."/>
            <person name="van West P."/>
        </authorList>
    </citation>
    <scope>NUCLEOTIDE SEQUENCE [LARGE SCALE GENOMIC DNA]</scope>
    <source>
        <strain evidence="2 3">CBS 223.65</strain>
    </source>
</reference>
<dbReference type="Proteomes" id="UP000030745">
    <property type="component" value="Unassembled WGS sequence"/>
</dbReference>
<organism evidence="2 3">
    <name type="scientific">Saprolegnia parasitica (strain CBS 223.65)</name>
    <dbReference type="NCBI Taxonomy" id="695850"/>
    <lineage>
        <taxon>Eukaryota</taxon>
        <taxon>Sar</taxon>
        <taxon>Stramenopiles</taxon>
        <taxon>Oomycota</taxon>
        <taxon>Saprolegniomycetes</taxon>
        <taxon>Saprolegniales</taxon>
        <taxon>Saprolegniaceae</taxon>
        <taxon>Saprolegnia</taxon>
    </lineage>
</organism>
<gene>
    <name evidence="2" type="ORF">SPRG_03388</name>
</gene>
<dbReference type="RefSeq" id="XP_012197353.1">
    <property type="nucleotide sequence ID" value="XM_012341963.1"/>
</dbReference>
<proteinExistence type="predicted"/>
<dbReference type="VEuPathDB" id="FungiDB:SPRG_03388"/>
<dbReference type="OMA" id="CALHFLC"/>
<keyword evidence="3" id="KW-1185">Reference proteome</keyword>
<dbReference type="KEGG" id="spar:SPRG_03388"/>
<dbReference type="GeneID" id="24125899"/>
<name>A0A067D0B7_SAPPC</name>
<dbReference type="EMBL" id="KK583196">
    <property type="protein sequence ID" value="KDO32171.1"/>
    <property type="molecule type" value="Genomic_DNA"/>
</dbReference>
<accession>A0A067D0B7</accession>
<evidence type="ECO:0008006" key="4">
    <source>
        <dbReference type="Google" id="ProtNLM"/>
    </source>
</evidence>
<dbReference type="OrthoDB" id="76904at2759"/>
<sequence>MSMALRKVDLLRRNLQLLGYDGGLQLTAPTETDVLCALHFLCVQCDASFEATARTLFPLTPSTKTTLKKLLQQQLEPLVLAKRLPIGSSNMSRLAAIATQPTRAVDLLWRLSTIAMQSLVGGPLLHSPTLQSAQQLQTLQAKIAMKTRQIEAAAHRRRRLQAAWKRKANELTRDAAAIQDKERHRLAEYTAWKDRVPPGVLTESGHRDRQETFEKLLQQWRDVDSALAQCPVHDFASVLQTVEAHARAPPVLQSKHAGGILGALEATNRAIQALHNALRGLGGATSLSPTATSTLASAVEQSHLHVLAGSALCDNIARLTAELARDPTQASAAHDEAGPLCPPTPMLQYDLTSSARPTTPPSSTSSDARLCQVTSSIERLSWHPRPELQRVPADDDEPEVPTQRALRF</sequence>
<evidence type="ECO:0000313" key="3">
    <source>
        <dbReference type="Proteomes" id="UP000030745"/>
    </source>
</evidence>
<evidence type="ECO:0000313" key="2">
    <source>
        <dbReference type="EMBL" id="KDO32171.1"/>
    </source>
</evidence>
<protein>
    <recommendedName>
        <fullName evidence="4">HAUS augmin-like complex subunit 6 N-terminal domain-containing protein</fullName>
    </recommendedName>
</protein>
<dbReference type="AlphaFoldDB" id="A0A067D0B7"/>
<feature type="region of interest" description="Disordered" evidence="1">
    <location>
        <begin position="327"/>
        <end position="408"/>
    </location>
</feature>